<keyword evidence="3" id="KW-1185">Reference proteome</keyword>
<proteinExistence type="predicted"/>
<reference evidence="3" key="1">
    <citation type="journal article" date="2019" name="Int. J. Syst. Evol. Microbiol.">
        <title>The Global Catalogue of Microorganisms (GCM) 10K type strain sequencing project: providing services to taxonomists for standard genome sequencing and annotation.</title>
        <authorList>
            <consortium name="The Broad Institute Genomics Platform"/>
            <consortium name="The Broad Institute Genome Sequencing Center for Infectious Disease"/>
            <person name="Wu L."/>
            <person name="Ma J."/>
        </authorList>
    </citation>
    <scope>NUCLEOTIDE SEQUENCE [LARGE SCALE GENOMIC DNA]</scope>
    <source>
        <strain evidence="3">KCTC 52644</strain>
    </source>
</reference>
<evidence type="ECO:0000256" key="1">
    <source>
        <dbReference type="SAM" id="SignalP"/>
    </source>
</evidence>
<organism evidence="2 3">
    <name type="scientific">Flavobacterium ardleyense</name>
    <dbReference type="NCBI Taxonomy" id="2038737"/>
    <lineage>
        <taxon>Bacteria</taxon>
        <taxon>Pseudomonadati</taxon>
        <taxon>Bacteroidota</taxon>
        <taxon>Flavobacteriia</taxon>
        <taxon>Flavobacteriales</taxon>
        <taxon>Flavobacteriaceae</taxon>
        <taxon>Flavobacterium</taxon>
    </lineage>
</organism>
<dbReference type="Gene3D" id="2.40.160.60">
    <property type="entry name" value="Outer membrane protein transport protein (OMPP1/FadL/TodX)"/>
    <property type="match status" value="1"/>
</dbReference>
<evidence type="ECO:0000313" key="3">
    <source>
        <dbReference type="Proteomes" id="UP001597549"/>
    </source>
</evidence>
<evidence type="ECO:0000313" key="2">
    <source>
        <dbReference type="EMBL" id="MFD2908270.1"/>
    </source>
</evidence>
<dbReference type="RefSeq" id="WP_379805639.1">
    <property type="nucleotide sequence ID" value="NZ_JBHUOL010000012.1"/>
</dbReference>
<dbReference type="Proteomes" id="UP001597549">
    <property type="component" value="Unassembled WGS sequence"/>
</dbReference>
<sequence>MKMIKKFIVVVTLLITTFSWAQDNTSSPYSYYGSGEVKFRGTQDTRSMGDLNIVGDSINLNLVNPASYSRLRFTTFAIGGTGNFNNLDTEIGSEKAQRTTLDYLAVGLPLGKFGVSFGLTPYSAVGYKILSSSTDAQSIERRKLFKGEGNINSAFIGAGYNFNKKLSIGLDFSYYFGKIESEGVEFINNPIVQFGTRELNTSNIRGISTNIGLLYTTKINSKLELFSSFTYRPESKLNTDNERNIATINYTANGSEVIIDQEDIDVNDTKLVVPSKFSFGAGIGDSKKWLLGTEVTFTQNSNLTNRFDDISGATFENSTKISVGGFYIPKYDSFSSYLSRVVYRAGFRYENTGLILNTKSINDYGMNFGLGLPVGASNVNLGFEFGKRGTISHGLIEENYFNLSVGLSLNDIWFRKRKID</sequence>
<evidence type="ECO:0008006" key="4">
    <source>
        <dbReference type="Google" id="ProtNLM"/>
    </source>
</evidence>
<feature type="chain" id="PRO_5046952370" description="Long-chain fatty acid transport protein" evidence="1">
    <location>
        <begin position="22"/>
        <end position="420"/>
    </location>
</feature>
<gene>
    <name evidence="2" type="ORF">ACFSX9_05935</name>
</gene>
<name>A0ABW5Z7H5_9FLAO</name>
<protein>
    <recommendedName>
        <fullName evidence="4">Long-chain fatty acid transport protein</fullName>
    </recommendedName>
</protein>
<comment type="caution">
    <text evidence="2">The sequence shown here is derived from an EMBL/GenBank/DDBJ whole genome shotgun (WGS) entry which is preliminary data.</text>
</comment>
<dbReference type="SUPFAM" id="SSF56935">
    <property type="entry name" value="Porins"/>
    <property type="match status" value="1"/>
</dbReference>
<dbReference type="EMBL" id="JBHUOL010000012">
    <property type="protein sequence ID" value="MFD2908270.1"/>
    <property type="molecule type" value="Genomic_DNA"/>
</dbReference>
<accession>A0ABW5Z7H5</accession>
<feature type="signal peptide" evidence="1">
    <location>
        <begin position="1"/>
        <end position="21"/>
    </location>
</feature>
<keyword evidence="1" id="KW-0732">Signal</keyword>